<protein>
    <submittedName>
        <fullName evidence="1">Uncharacterized protein</fullName>
    </submittedName>
</protein>
<evidence type="ECO:0000313" key="1">
    <source>
        <dbReference type="EMBL" id="CDI04583.1"/>
    </source>
</evidence>
<keyword evidence="2" id="KW-1185">Reference proteome</keyword>
<evidence type="ECO:0000313" key="2">
    <source>
        <dbReference type="Proteomes" id="UP000035760"/>
    </source>
</evidence>
<gene>
    <name evidence="1" type="ORF">BN873_p10027</name>
</gene>
<dbReference type="EMBL" id="CBTJ020000113">
    <property type="protein sequence ID" value="CDI04583.1"/>
    <property type="molecule type" value="Genomic_DNA"/>
</dbReference>
<dbReference type="Proteomes" id="UP000035760">
    <property type="component" value="Unassembled WGS sequence"/>
</dbReference>
<dbReference type="AlphaFoldDB" id="W6MEG7"/>
<sequence>MWITPLTRHAGPISILRDQSVEQILNRPGFAPVPVGALEVLAPVVAPVAARAERRQMGRVVVGGILIQMSTGQDRFHQASHRPVRGSAPAQRLPSIIKPFAGLRVQPAAAGDHQHRRAVFATAPFTAPARPLEFDPSGQRPPVGGVEGAKIGVDGHDHLIFLKRYGVMASF</sequence>
<comment type="caution">
    <text evidence="1">The sequence shown here is derived from an EMBL/GenBank/DDBJ whole genome shotgun (WGS) entry which is preliminary data.</text>
</comment>
<name>W6MEG7_9GAMM</name>
<reference evidence="1" key="1">
    <citation type="submission" date="2013-07" db="EMBL/GenBank/DDBJ databases">
        <authorList>
            <person name="McIlroy S."/>
        </authorList>
    </citation>
    <scope>NUCLEOTIDE SEQUENCE [LARGE SCALE GENOMIC DNA]</scope>
    <source>
        <strain evidence="1">Run_A_D11</strain>
    </source>
</reference>
<proteinExistence type="predicted"/>
<accession>W6MEG7</accession>
<organism evidence="1 2">
    <name type="scientific">Candidatus Competibacter denitrificans Run_A_D11</name>
    <dbReference type="NCBI Taxonomy" id="1400863"/>
    <lineage>
        <taxon>Bacteria</taxon>
        <taxon>Pseudomonadati</taxon>
        <taxon>Pseudomonadota</taxon>
        <taxon>Gammaproteobacteria</taxon>
        <taxon>Candidatus Competibacteraceae</taxon>
        <taxon>Candidatus Competibacter</taxon>
    </lineage>
</organism>
<reference evidence="1" key="2">
    <citation type="submission" date="2014-03" db="EMBL/GenBank/DDBJ databases">
        <title>Candidatus Competibacter-lineage genomes retrieved from metagenomes reveal functional metabolic diversity.</title>
        <authorList>
            <person name="McIlroy S.J."/>
            <person name="Albertsen M."/>
            <person name="Andresen E.K."/>
            <person name="Saunders A.M."/>
            <person name="Kristiansen R."/>
            <person name="Stokholm-Bjerregaard M."/>
            <person name="Nielsen K.L."/>
            <person name="Nielsen P.H."/>
        </authorList>
    </citation>
    <scope>NUCLEOTIDE SEQUENCE</scope>
    <source>
        <strain evidence="1">Run_A_D11</strain>
    </source>
</reference>